<keyword evidence="2" id="KW-0238">DNA-binding</keyword>
<evidence type="ECO:0000259" key="5">
    <source>
        <dbReference type="PROSITE" id="PS51078"/>
    </source>
</evidence>
<proteinExistence type="predicted"/>
<dbReference type="InterPro" id="IPR036390">
    <property type="entry name" value="WH_DNA-bd_sf"/>
</dbReference>
<keyword evidence="7" id="KW-1185">Reference proteome</keyword>
<reference evidence="6 7" key="1">
    <citation type="submission" date="2016-10" db="EMBL/GenBank/DDBJ databases">
        <authorList>
            <person name="de Groot N.N."/>
        </authorList>
    </citation>
    <scope>NUCLEOTIDE SEQUENCE [LARGE SCALE GENOMIC DNA]</scope>
    <source>
        <strain evidence="6 7">CGMCC 1.10457</strain>
    </source>
</reference>
<dbReference type="InterPro" id="IPR050707">
    <property type="entry name" value="HTH_MetabolicPath_Reg"/>
</dbReference>
<feature type="domain" description="HTH iclR-type" evidence="4">
    <location>
        <begin position="13"/>
        <end position="72"/>
    </location>
</feature>
<dbReference type="Pfam" id="PF01614">
    <property type="entry name" value="IclR_C"/>
    <property type="match status" value="1"/>
</dbReference>
<protein>
    <submittedName>
        <fullName evidence="6">Transcriptional regulator, IclR family</fullName>
    </submittedName>
</protein>
<dbReference type="AlphaFoldDB" id="A0A1I6KJY1"/>
<dbReference type="PANTHER" id="PTHR30136">
    <property type="entry name" value="HELIX-TURN-HELIX TRANSCRIPTIONAL REGULATOR, ICLR FAMILY"/>
    <property type="match status" value="1"/>
</dbReference>
<dbReference type="GO" id="GO:0045892">
    <property type="term" value="P:negative regulation of DNA-templated transcription"/>
    <property type="evidence" value="ECO:0007669"/>
    <property type="project" value="TreeGrafter"/>
</dbReference>
<evidence type="ECO:0000313" key="6">
    <source>
        <dbReference type="EMBL" id="SFR91180.1"/>
    </source>
</evidence>
<evidence type="ECO:0000256" key="3">
    <source>
        <dbReference type="ARBA" id="ARBA00023163"/>
    </source>
</evidence>
<dbReference type="SUPFAM" id="SSF46785">
    <property type="entry name" value="Winged helix' DNA-binding domain"/>
    <property type="match status" value="1"/>
</dbReference>
<evidence type="ECO:0000256" key="1">
    <source>
        <dbReference type="ARBA" id="ARBA00023015"/>
    </source>
</evidence>
<keyword evidence="3" id="KW-0804">Transcription</keyword>
<evidence type="ECO:0000259" key="4">
    <source>
        <dbReference type="PROSITE" id="PS51077"/>
    </source>
</evidence>
<dbReference type="GO" id="GO:0003700">
    <property type="term" value="F:DNA-binding transcription factor activity"/>
    <property type="evidence" value="ECO:0007669"/>
    <property type="project" value="TreeGrafter"/>
</dbReference>
<dbReference type="PROSITE" id="PS51077">
    <property type="entry name" value="HTH_ICLR"/>
    <property type="match status" value="1"/>
</dbReference>
<dbReference type="PANTHER" id="PTHR30136:SF35">
    <property type="entry name" value="HTH-TYPE TRANSCRIPTIONAL REGULATOR RV1719"/>
    <property type="match status" value="1"/>
</dbReference>
<dbReference type="RefSeq" id="WP_089814249.1">
    <property type="nucleotide sequence ID" value="NZ_FOZK01000001.1"/>
</dbReference>
<organism evidence="6 7">
    <name type="scientific">Halomicrobium zhouii</name>
    <dbReference type="NCBI Taxonomy" id="767519"/>
    <lineage>
        <taxon>Archaea</taxon>
        <taxon>Methanobacteriati</taxon>
        <taxon>Methanobacteriota</taxon>
        <taxon>Stenosarchaea group</taxon>
        <taxon>Halobacteria</taxon>
        <taxon>Halobacteriales</taxon>
        <taxon>Haloarculaceae</taxon>
        <taxon>Halomicrobium</taxon>
    </lineage>
</organism>
<dbReference type="Pfam" id="PF09339">
    <property type="entry name" value="HTH_IclR"/>
    <property type="match status" value="1"/>
</dbReference>
<name>A0A1I6KJY1_9EURY</name>
<dbReference type="PROSITE" id="PS51078">
    <property type="entry name" value="ICLR_ED"/>
    <property type="match status" value="1"/>
</dbReference>
<feature type="domain" description="IclR-ED" evidence="5">
    <location>
        <begin position="73"/>
        <end position="256"/>
    </location>
</feature>
<dbReference type="SMART" id="SM00346">
    <property type="entry name" value="HTH_ICLR"/>
    <property type="match status" value="1"/>
</dbReference>
<dbReference type="Gene3D" id="1.10.10.10">
    <property type="entry name" value="Winged helix-like DNA-binding domain superfamily/Winged helix DNA-binding domain"/>
    <property type="match status" value="1"/>
</dbReference>
<dbReference type="CDD" id="cd00090">
    <property type="entry name" value="HTH_ARSR"/>
    <property type="match status" value="1"/>
</dbReference>
<dbReference type="EMBL" id="FOZK01000001">
    <property type="protein sequence ID" value="SFR91180.1"/>
    <property type="molecule type" value="Genomic_DNA"/>
</dbReference>
<evidence type="ECO:0000256" key="2">
    <source>
        <dbReference type="ARBA" id="ARBA00023125"/>
    </source>
</evidence>
<keyword evidence="1" id="KW-0805">Transcription regulation</keyword>
<dbReference type="InterPro" id="IPR029016">
    <property type="entry name" value="GAF-like_dom_sf"/>
</dbReference>
<dbReference type="InterPro" id="IPR014757">
    <property type="entry name" value="Tscrpt_reg_IclR_C"/>
</dbReference>
<dbReference type="InterPro" id="IPR005471">
    <property type="entry name" value="Tscrpt_reg_IclR_N"/>
</dbReference>
<dbReference type="InterPro" id="IPR011991">
    <property type="entry name" value="ArsR-like_HTH"/>
</dbReference>
<dbReference type="Gene3D" id="3.30.450.40">
    <property type="match status" value="1"/>
</dbReference>
<sequence length="266" mass="28787">MTDGVVDDSGRTIQSVEIAFAVIDALQETGSAGVTELAELLDHSKSTIHSHLRTLEAQRIVVRDGDGYRLSLRILDMATHVRDQVGNYDVIREEVDALAAETGEVAQFGIEEHGQLSYLYKQAGERAVETASRVGTQQPMYATALGKTILASLPDDRACEIIQAQRFEAQTPTTITSAEALAAELDTIRERGYGIDDEENIEGLRCVAAPVTSDETVLGAVSVTGPASRVTHDRIHDELAEEARRAANVIELNTKFAKLGGSGRRK</sequence>
<dbReference type="InterPro" id="IPR036388">
    <property type="entry name" value="WH-like_DNA-bd_sf"/>
</dbReference>
<evidence type="ECO:0000313" key="7">
    <source>
        <dbReference type="Proteomes" id="UP000199062"/>
    </source>
</evidence>
<dbReference type="Proteomes" id="UP000199062">
    <property type="component" value="Unassembled WGS sequence"/>
</dbReference>
<dbReference type="GO" id="GO:0003677">
    <property type="term" value="F:DNA binding"/>
    <property type="evidence" value="ECO:0007669"/>
    <property type="project" value="UniProtKB-KW"/>
</dbReference>
<accession>A0A1I6KJY1</accession>
<gene>
    <name evidence="6" type="ORF">SAMN05216559_0889</name>
</gene>
<dbReference type="SUPFAM" id="SSF55781">
    <property type="entry name" value="GAF domain-like"/>
    <property type="match status" value="1"/>
</dbReference>